<dbReference type="GO" id="GO:0005524">
    <property type="term" value="F:ATP binding"/>
    <property type="evidence" value="ECO:0007669"/>
    <property type="project" value="UniProtKB-UniRule"/>
</dbReference>
<feature type="binding site" evidence="14">
    <location>
        <position position="566"/>
    </location>
    <ligand>
        <name>Zn(2+)</name>
        <dbReference type="ChEBI" id="CHEBI:29105"/>
    </ligand>
</feature>
<evidence type="ECO:0000256" key="13">
    <source>
        <dbReference type="ARBA" id="ARBA00048300"/>
    </source>
</evidence>
<evidence type="ECO:0000256" key="14">
    <source>
        <dbReference type="HAMAP-Rule" id="MF_00036"/>
    </source>
</evidence>
<dbReference type="Gene3D" id="6.10.250.550">
    <property type="match status" value="1"/>
</dbReference>
<keyword evidence="10 14" id="KW-0648">Protein biosynthesis</keyword>
<comment type="cofactor">
    <cofactor evidence="14">
        <name>Zn(2+)</name>
        <dbReference type="ChEBI" id="CHEBI:29105"/>
    </cofactor>
    <text evidence="14">Binds 1 zinc ion per subunit.</text>
</comment>
<evidence type="ECO:0000256" key="5">
    <source>
        <dbReference type="ARBA" id="ARBA00022723"/>
    </source>
</evidence>
<feature type="binding site" evidence="14">
    <location>
        <position position="672"/>
    </location>
    <ligand>
        <name>Zn(2+)</name>
        <dbReference type="ChEBI" id="CHEBI:29105"/>
    </ligand>
</feature>
<dbReference type="GO" id="GO:0005829">
    <property type="term" value="C:cytosol"/>
    <property type="evidence" value="ECO:0007669"/>
    <property type="project" value="TreeGrafter"/>
</dbReference>
<accession>A0A9J6P3D3</accession>
<dbReference type="Gene3D" id="2.40.30.130">
    <property type="match status" value="1"/>
</dbReference>
<comment type="similarity">
    <text evidence="2 14">Belongs to the class-II aminoacyl-tRNA synthetase family.</text>
</comment>
<evidence type="ECO:0000256" key="4">
    <source>
        <dbReference type="ARBA" id="ARBA00022598"/>
    </source>
</evidence>
<dbReference type="PANTHER" id="PTHR11777:SF9">
    <property type="entry name" value="ALANINE--TRNA LIGASE, CYTOPLASMIC"/>
    <property type="match status" value="1"/>
</dbReference>
<name>A0A9J6P3D3_9CLOT</name>
<dbReference type="CDD" id="cd00673">
    <property type="entry name" value="AlaRS_core"/>
    <property type="match status" value="1"/>
</dbReference>
<dbReference type="GO" id="GO:0008270">
    <property type="term" value="F:zinc ion binding"/>
    <property type="evidence" value="ECO:0007669"/>
    <property type="project" value="UniProtKB-UniRule"/>
</dbReference>
<keyword evidence="9 14" id="KW-0694">RNA-binding</keyword>
<dbReference type="InterPro" id="IPR003156">
    <property type="entry name" value="DHHA1_dom"/>
</dbReference>
<dbReference type="PROSITE" id="PS50860">
    <property type="entry name" value="AA_TRNA_LIGASE_II_ALA"/>
    <property type="match status" value="1"/>
</dbReference>
<dbReference type="NCBIfam" id="TIGR00344">
    <property type="entry name" value="alaS"/>
    <property type="match status" value="1"/>
</dbReference>
<dbReference type="FunFam" id="3.30.930.10:FF:000004">
    <property type="entry name" value="Alanine--tRNA ligase"/>
    <property type="match status" value="1"/>
</dbReference>
<keyword evidence="11 14" id="KW-0030">Aminoacyl-tRNA synthetase</keyword>
<evidence type="ECO:0000313" key="18">
    <source>
        <dbReference type="Proteomes" id="UP001056429"/>
    </source>
</evidence>
<comment type="subcellular location">
    <subcellularLocation>
        <location evidence="1 14">Cytoplasm</location>
    </subcellularLocation>
</comment>
<keyword evidence="8 14" id="KW-0067">ATP-binding</keyword>
<evidence type="ECO:0000256" key="7">
    <source>
        <dbReference type="ARBA" id="ARBA00022833"/>
    </source>
</evidence>
<dbReference type="PRINTS" id="PR00980">
    <property type="entry name" value="TRNASYNTHALA"/>
</dbReference>
<dbReference type="EMBL" id="JAGSOJ010000003">
    <property type="protein sequence ID" value="MCM1990868.1"/>
    <property type="molecule type" value="Genomic_DNA"/>
</dbReference>
<dbReference type="InterPro" id="IPR018164">
    <property type="entry name" value="Ala-tRNA-synth_IIc_N"/>
</dbReference>
<comment type="caution">
    <text evidence="17">The sequence shown here is derived from an EMBL/GenBank/DDBJ whole genome shotgun (WGS) entry which is preliminary data.</text>
</comment>
<comment type="catalytic activity">
    <reaction evidence="13 14">
        <text>tRNA(Ala) + L-alanine + ATP = L-alanyl-tRNA(Ala) + AMP + diphosphate</text>
        <dbReference type="Rhea" id="RHEA:12540"/>
        <dbReference type="Rhea" id="RHEA-COMP:9657"/>
        <dbReference type="Rhea" id="RHEA-COMP:9923"/>
        <dbReference type="ChEBI" id="CHEBI:30616"/>
        <dbReference type="ChEBI" id="CHEBI:33019"/>
        <dbReference type="ChEBI" id="CHEBI:57972"/>
        <dbReference type="ChEBI" id="CHEBI:78442"/>
        <dbReference type="ChEBI" id="CHEBI:78497"/>
        <dbReference type="ChEBI" id="CHEBI:456215"/>
        <dbReference type="EC" id="6.1.1.7"/>
    </reaction>
</comment>
<evidence type="ECO:0000256" key="11">
    <source>
        <dbReference type="ARBA" id="ARBA00023146"/>
    </source>
</evidence>
<keyword evidence="6 14" id="KW-0547">Nucleotide-binding</keyword>
<evidence type="ECO:0000256" key="8">
    <source>
        <dbReference type="ARBA" id="ARBA00022840"/>
    </source>
</evidence>
<proteinExistence type="inferred from homology"/>
<dbReference type="Pfam" id="PF02272">
    <property type="entry name" value="DHHA1"/>
    <property type="match status" value="1"/>
</dbReference>
<evidence type="ECO:0000256" key="9">
    <source>
        <dbReference type="ARBA" id="ARBA00022884"/>
    </source>
</evidence>
<evidence type="ECO:0000259" key="16">
    <source>
        <dbReference type="PROSITE" id="PS50860"/>
    </source>
</evidence>
<dbReference type="GO" id="GO:0004813">
    <property type="term" value="F:alanine-tRNA ligase activity"/>
    <property type="evidence" value="ECO:0007669"/>
    <property type="project" value="UniProtKB-UniRule"/>
</dbReference>
<dbReference type="InterPro" id="IPR012947">
    <property type="entry name" value="tRNA_SAD"/>
</dbReference>
<feature type="domain" description="Alanyl-transfer RNA synthetases family profile" evidence="16">
    <location>
        <begin position="4"/>
        <end position="711"/>
    </location>
</feature>
<evidence type="ECO:0000256" key="15">
    <source>
        <dbReference type="SAM" id="Coils"/>
    </source>
</evidence>
<dbReference type="GO" id="GO:0002161">
    <property type="term" value="F:aminoacyl-tRNA deacylase activity"/>
    <property type="evidence" value="ECO:0007669"/>
    <property type="project" value="TreeGrafter"/>
</dbReference>
<dbReference type="InterPro" id="IPR045864">
    <property type="entry name" value="aa-tRNA-synth_II/BPL/LPL"/>
</dbReference>
<dbReference type="Proteomes" id="UP001056429">
    <property type="component" value="Unassembled WGS sequence"/>
</dbReference>
<dbReference type="GO" id="GO:0016740">
    <property type="term" value="F:transferase activity"/>
    <property type="evidence" value="ECO:0007669"/>
    <property type="project" value="UniProtKB-ARBA"/>
</dbReference>
<dbReference type="GO" id="GO:0140096">
    <property type="term" value="F:catalytic activity, acting on a protein"/>
    <property type="evidence" value="ECO:0007669"/>
    <property type="project" value="UniProtKB-ARBA"/>
</dbReference>
<evidence type="ECO:0000256" key="12">
    <source>
        <dbReference type="ARBA" id="ARBA00024779"/>
    </source>
</evidence>
<feature type="binding site" evidence="14">
    <location>
        <position position="570"/>
    </location>
    <ligand>
        <name>Zn(2+)</name>
        <dbReference type="ChEBI" id="CHEBI:29105"/>
    </ligand>
</feature>
<dbReference type="SUPFAM" id="SSF55681">
    <property type="entry name" value="Class II aaRS and biotin synthetases"/>
    <property type="match status" value="1"/>
</dbReference>
<gene>
    <name evidence="14 17" type="primary">alaS</name>
    <name evidence="17" type="ORF">KDK92_14145</name>
</gene>
<evidence type="ECO:0000313" key="17">
    <source>
        <dbReference type="EMBL" id="MCM1990868.1"/>
    </source>
</evidence>
<dbReference type="FunFam" id="3.30.980.10:FF:000004">
    <property type="entry name" value="Alanine--tRNA ligase, cytoplasmic"/>
    <property type="match status" value="1"/>
</dbReference>
<comment type="domain">
    <text evidence="14">Consists of three domains; the N-terminal catalytic domain, the editing domain and the C-terminal C-Ala domain. The editing domain removes incorrectly charged amino acids, while the C-Ala domain, along with tRNA(Ala), serves as a bridge to cooperatively bring together the editing and aminoacylation centers thus stimulating deacylation of misacylated tRNAs.</text>
</comment>
<dbReference type="GO" id="GO:0000049">
    <property type="term" value="F:tRNA binding"/>
    <property type="evidence" value="ECO:0007669"/>
    <property type="project" value="UniProtKB-KW"/>
</dbReference>
<dbReference type="SUPFAM" id="SSF101353">
    <property type="entry name" value="Putative anticodon-binding domain of alanyl-tRNA synthetase (AlaRS)"/>
    <property type="match status" value="1"/>
</dbReference>
<dbReference type="InterPro" id="IPR002318">
    <property type="entry name" value="Ala-tRNA-lgiase_IIc"/>
</dbReference>
<dbReference type="Gene3D" id="3.30.980.10">
    <property type="entry name" value="Threonyl-trna Synthetase, Chain A, domain 2"/>
    <property type="match status" value="1"/>
</dbReference>
<dbReference type="SMART" id="SM00863">
    <property type="entry name" value="tRNA_SAD"/>
    <property type="match status" value="1"/>
</dbReference>
<dbReference type="Gene3D" id="3.10.310.40">
    <property type="match status" value="1"/>
</dbReference>
<dbReference type="InterPro" id="IPR018162">
    <property type="entry name" value="Ala-tRNA-ligase_IIc_anticod-bd"/>
</dbReference>
<dbReference type="Pfam" id="PF07973">
    <property type="entry name" value="tRNA_SAD"/>
    <property type="match status" value="1"/>
</dbReference>
<dbReference type="InterPro" id="IPR009000">
    <property type="entry name" value="Transl_B-barrel_sf"/>
</dbReference>
<keyword evidence="18" id="KW-1185">Reference proteome</keyword>
<dbReference type="PANTHER" id="PTHR11777">
    <property type="entry name" value="ALANYL-TRNA SYNTHETASE"/>
    <property type="match status" value="1"/>
</dbReference>
<keyword evidence="4 14" id="KW-0436">Ligase</keyword>
<dbReference type="FunFam" id="3.30.54.20:FF:000001">
    <property type="entry name" value="Alanine--tRNA ligase"/>
    <property type="match status" value="1"/>
</dbReference>
<reference evidence="17" key="1">
    <citation type="journal article" date="2021" name="mSystems">
        <title>Bacteria and Archaea Synergistically Convert Glycine Betaine to Biogenic Methane in the Formosa Cold Seep of the South China Sea.</title>
        <authorList>
            <person name="Li L."/>
            <person name="Zhang W."/>
            <person name="Zhang S."/>
            <person name="Song L."/>
            <person name="Sun Q."/>
            <person name="Zhang H."/>
            <person name="Xiang H."/>
            <person name="Dong X."/>
        </authorList>
    </citation>
    <scope>NUCLEOTIDE SEQUENCE</scope>
    <source>
        <strain evidence="17">ZWT</strain>
    </source>
</reference>
<keyword evidence="5 14" id="KW-0479">Metal-binding</keyword>
<reference evidence="17" key="2">
    <citation type="submission" date="2021-04" db="EMBL/GenBank/DDBJ databases">
        <authorList>
            <person name="Dong X."/>
        </authorList>
    </citation>
    <scope>NUCLEOTIDE SEQUENCE</scope>
    <source>
        <strain evidence="17">ZWT</strain>
    </source>
</reference>
<organism evidence="17 18">
    <name type="scientific">Oceanirhabdus seepicola</name>
    <dbReference type="NCBI Taxonomy" id="2828781"/>
    <lineage>
        <taxon>Bacteria</taxon>
        <taxon>Bacillati</taxon>
        <taxon>Bacillota</taxon>
        <taxon>Clostridia</taxon>
        <taxon>Eubacteriales</taxon>
        <taxon>Clostridiaceae</taxon>
        <taxon>Oceanirhabdus</taxon>
    </lineage>
</organism>
<dbReference type="Gene3D" id="3.30.54.20">
    <property type="match status" value="1"/>
</dbReference>
<keyword evidence="3 14" id="KW-0820">tRNA-binding</keyword>
<dbReference type="AlphaFoldDB" id="A0A9J6P3D3"/>
<feature type="binding site" evidence="14">
    <location>
        <position position="668"/>
    </location>
    <ligand>
        <name>Zn(2+)</name>
        <dbReference type="ChEBI" id="CHEBI:29105"/>
    </ligand>
</feature>
<dbReference type="InterPro" id="IPR018163">
    <property type="entry name" value="Thr/Ala-tRNA-synth_IIc_edit"/>
</dbReference>
<dbReference type="GO" id="GO:0006419">
    <property type="term" value="P:alanyl-tRNA aminoacylation"/>
    <property type="evidence" value="ECO:0007669"/>
    <property type="project" value="UniProtKB-UniRule"/>
</dbReference>
<evidence type="ECO:0000256" key="6">
    <source>
        <dbReference type="ARBA" id="ARBA00022741"/>
    </source>
</evidence>
<keyword evidence="15" id="KW-0175">Coiled coil</keyword>
<dbReference type="InterPro" id="IPR023033">
    <property type="entry name" value="Ala_tRNA_ligase_euk/bac"/>
</dbReference>
<comment type="function">
    <text evidence="12 14">Catalyzes the attachment of alanine to tRNA(Ala) in a two-step reaction: alanine is first activated by ATP to form Ala-AMP and then transferred to the acceptor end of tRNA(Ala). Also edits incorrectly charged Ser-tRNA(Ala) and Gly-tRNA(Ala) via its editing domain.</text>
</comment>
<dbReference type="InterPro" id="IPR018165">
    <property type="entry name" value="Ala-tRNA-synth_IIc_core"/>
</dbReference>
<dbReference type="Gene3D" id="3.30.930.10">
    <property type="entry name" value="Bira Bifunctional Protein, Domain 2"/>
    <property type="match status" value="1"/>
</dbReference>
<protein>
    <recommendedName>
        <fullName evidence="14">Alanine--tRNA ligase</fullName>
        <ecNumber evidence="14">6.1.1.7</ecNumber>
    </recommendedName>
    <alternativeName>
        <fullName evidence="14">Alanyl-tRNA synthetase</fullName>
        <shortName evidence="14">AlaRS</shortName>
    </alternativeName>
</protein>
<dbReference type="FunFam" id="3.10.310.40:FF:000001">
    <property type="entry name" value="Alanine--tRNA ligase"/>
    <property type="match status" value="1"/>
</dbReference>
<keyword evidence="7 14" id="KW-0862">Zinc</keyword>
<evidence type="ECO:0000256" key="10">
    <source>
        <dbReference type="ARBA" id="ARBA00022917"/>
    </source>
</evidence>
<dbReference type="RefSeq" id="WP_250859981.1">
    <property type="nucleotide sequence ID" value="NZ_JAGSOJ010000003.1"/>
</dbReference>
<dbReference type="HAMAP" id="MF_00036_B">
    <property type="entry name" value="Ala_tRNA_synth_B"/>
    <property type="match status" value="1"/>
</dbReference>
<evidence type="ECO:0000256" key="2">
    <source>
        <dbReference type="ARBA" id="ARBA00008226"/>
    </source>
</evidence>
<keyword evidence="14" id="KW-0963">Cytoplasm</keyword>
<dbReference type="FunFam" id="2.40.30.130:FF:000001">
    <property type="entry name" value="Alanine--tRNA ligase"/>
    <property type="match status" value="1"/>
</dbReference>
<evidence type="ECO:0000256" key="1">
    <source>
        <dbReference type="ARBA" id="ARBA00004496"/>
    </source>
</evidence>
<dbReference type="SUPFAM" id="SSF55186">
    <property type="entry name" value="ThrRS/AlaRS common domain"/>
    <property type="match status" value="1"/>
</dbReference>
<dbReference type="Pfam" id="PF01411">
    <property type="entry name" value="tRNA-synt_2c"/>
    <property type="match status" value="1"/>
</dbReference>
<dbReference type="InterPro" id="IPR050058">
    <property type="entry name" value="Ala-tRNA_ligase"/>
</dbReference>
<feature type="coiled-coil region" evidence="15">
    <location>
        <begin position="734"/>
        <end position="761"/>
    </location>
</feature>
<dbReference type="EC" id="6.1.1.7" evidence="14"/>
<dbReference type="SUPFAM" id="SSF50447">
    <property type="entry name" value="Translation proteins"/>
    <property type="match status" value="1"/>
</dbReference>
<sequence length="879" mass="98156">MRKMGLNEIRDSYLKYFESKGHYKLASAPVVPKNDKSLLLINAGMAPLKPYFTGLAVPPSKRVASCQKCVRTGDIDSVGLTSRHCTFFEMLGNFSFGDYFKEEIIPWAWEYITKVLEIPKEKLYVTIYLEDDEAHDIWVNKTDVSPDRIFRLGKKDNFWEHGVGPCGPCTEIHFDVGAGEIKTSEEFERASDEDKIIEFWNLVFTQFNKDEDGSYSNLENPNIDTGMGLERIAMIMQGANSVFEVDTIKNILDPICKKANVEYGKDEKSDISLRIITDHLRSMTIMICDEVLPSNEGRGYVLRRILRRAARHGRLLNIEGTFLSELCSIVIKQFTDIYPELVKKEAYIKKVIKLEEERFDETIDSGIEILEGYITQVKESGKDTLSGESAFKLYDTYGFPVELTIEICEEKGIKVDKEAFKCEMQKQRERARAARGEDTYMGAEIKAVDSLENSIFTDFLGYEEITAEGEVKAIVKDNEFVDSLEIGEKGIIITDKTPFYAEMGGQIGDAGFFKSEKVKGIVEDTQKNISDKIVHYIKVEEGRVCVGDKIELSIESQRRSNVCKNHTATHIIHSALRSVLGGHVHQKGSYVNENRLRFDFTHFEGLTKEELTKVEKLVNEEIMRANSVITEVMTPAEAKKKDAMALFDDKYGDSVRVVSVGEMSTELCGGTHVKNTGEIGLLKIISESGIASGVRRIEAVTGGKALQYFEERISIIDEITSMVKCNEKDLLNKMASILGDLKDKEKEIKELKSKLSTGASDELFNNAKEINGVKVIIGAVKDIDGGALRELVEKLRDKLQSGFVILGSEANDKAMFAAMASKDVLPKGVHCGKIIKEAASIAGGGGGGRPDMAQAGGKNPEKIPEALLKVEEMLKEMIK</sequence>
<evidence type="ECO:0000256" key="3">
    <source>
        <dbReference type="ARBA" id="ARBA00022555"/>
    </source>
</evidence>